<evidence type="ECO:0000313" key="3">
    <source>
        <dbReference type="Proteomes" id="UP000101183"/>
    </source>
</evidence>
<feature type="compositionally biased region" description="Gly residues" evidence="1">
    <location>
        <begin position="287"/>
        <end position="313"/>
    </location>
</feature>
<name>K7PBG5_CYHV2</name>
<keyword evidence="3" id="KW-1185">Reference proteome</keyword>
<feature type="compositionally biased region" description="Low complexity" evidence="1">
    <location>
        <begin position="269"/>
        <end position="284"/>
    </location>
</feature>
<gene>
    <name evidence="2" type="ORF">CyHV2_ORF113</name>
</gene>
<protein>
    <submittedName>
        <fullName evidence="2">Protein ORF113</fullName>
    </submittedName>
</protein>
<feature type="region of interest" description="Disordered" evidence="1">
    <location>
        <begin position="1"/>
        <end position="20"/>
    </location>
</feature>
<dbReference type="RefSeq" id="YP_007003931.1">
    <property type="nucleotide sequence ID" value="NC_019495.1"/>
</dbReference>
<feature type="compositionally biased region" description="Low complexity" evidence="1">
    <location>
        <begin position="248"/>
        <end position="260"/>
    </location>
</feature>
<accession>K7PBG5</accession>
<evidence type="ECO:0000313" key="2">
    <source>
        <dbReference type="EMBL" id="AFJ20539.1"/>
    </source>
</evidence>
<dbReference type="Proteomes" id="UP000101183">
    <property type="component" value="Segment"/>
</dbReference>
<dbReference type="KEGG" id="vg:14011347"/>
<dbReference type="EMBL" id="JQ815364">
    <property type="protein sequence ID" value="AFJ20539.1"/>
    <property type="molecule type" value="Genomic_DNA"/>
</dbReference>
<dbReference type="GeneID" id="14011347"/>
<dbReference type="OrthoDB" id="26774at10239"/>
<sequence>MSSVAEPNKGGEEEAVAAATPEKTVPTAHLLVDLSSLAVGVSLNPTTIVTASVVSDCRGGKRLIVTTVKPAQFIKDERMVFMFPTSWPPNITQRVSAMCNHVFECPPWTPMAFIEALLSKAPFPPTKCPSKDHEGALDIELDFQRFCSLAETLPRFPAVPSSGQPKQQLLLQPQQQQLLQPQQQQLLLQPQPQQQQLLQPQLLQPQQFVTFNPAGEFLMVDPNVAGVALPPAIPMYTEQPVAASTPKPQQTQQTQQQPPVSFQPPPQYQPQYHHQQPPQYQQQYNKRGGGFTNSSGRGRGGGSFGGGGRGGSFVRGRSQR</sequence>
<proteinExistence type="predicted"/>
<organism evidence="2 3">
    <name type="scientific">Cyprinid herpesvirus 2</name>
    <name type="common">CyHV-2</name>
    <dbReference type="NCBI Taxonomy" id="317878"/>
    <lineage>
        <taxon>Viruses</taxon>
        <taxon>Duplodnaviria</taxon>
        <taxon>Heunggongvirae</taxon>
        <taxon>Peploviricota</taxon>
        <taxon>Herviviricetes</taxon>
        <taxon>Herpesvirales</taxon>
        <taxon>Alloherpesviridae</taxon>
        <taxon>Cyvirus</taxon>
        <taxon>Cyvirus cyprinidallo2</taxon>
    </lineage>
</organism>
<evidence type="ECO:0000256" key="1">
    <source>
        <dbReference type="SAM" id="MobiDB-lite"/>
    </source>
</evidence>
<feature type="region of interest" description="Disordered" evidence="1">
    <location>
        <begin position="241"/>
        <end position="320"/>
    </location>
</feature>
<reference evidence="2 3" key="1">
    <citation type="journal article" date="2013" name="J. Virol.">
        <title>Comparative genomics of carp herpesviruses.</title>
        <authorList>
            <person name="Davison A.J."/>
            <person name="Kurobe T."/>
            <person name="Gatherer D."/>
            <person name="Cunningham C."/>
            <person name="Korf I."/>
            <person name="Fukuda H."/>
            <person name="Hedrick R.P."/>
            <person name="Waltzek T.B."/>
        </authorList>
    </citation>
    <scope>NUCLEOTIDE SEQUENCE [LARGE SCALE GENOMIC DNA]</scope>
    <source>
        <strain evidence="2">ST-J1</strain>
    </source>
</reference>